<dbReference type="EMBL" id="QZKI01000006">
    <property type="protein sequence ID" value="RJP75129.1"/>
    <property type="molecule type" value="Genomic_DNA"/>
</dbReference>
<dbReference type="PRINTS" id="PR00038">
    <property type="entry name" value="HTHLUXR"/>
</dbReference>
<evidence type="ECO:0000256" key="4">
    <source>
        <dbReference type="ARBA" id="ARBA00023163"/>
    </source>
</evidence>
<dbReference type="Pfam" id="PF00072">
    <property type="entry name" value="Response_reg"/>
    <property type="match status" value="1"/>
</dbReference>
<dbReference type="GO" id="GO:0000160">
    <property type="term" value="P:phosphorelay signal transduction system"/>
    <property type="evidence" value="ECO:0007669"/>
    <property type="project" value="InterPro"/>
</dbReference>
<dbReference type="PROSITE" id="PS50110">
    <property type="entry name" value="RESPONSE_REGULATORY"/>
    <property type="match status" value="1"/>
</dbReference>
<keyword evidence="1 5" id="KW-0597">Phosphoprotein</keyword>
<evidence type="ECO:0000259" key="6">
    <source>
        <dbReference type="PROSITE" id="PS50043"/>
    </source>
</evidence>
<keyword evidence="3 8" id="KW-0238">DNA-binding</keyword>
<dbReference type="InterPro" id="IPR039420">
    <property type="entry name" value="WalR-like"/>
</dbReference>
<organism evidence="8 9">
    <name type="scientific">Candidatus Abyssobacteria bacterium SURF_17</name>
    <dbReference type="NCBI Taxonomy" id="2093361"/>
    <lineage>
        <taxon>Bacteria</taxon>
        <taxon>Pseudomonadati</taxon>
        <taxon>Candidatus Hydrogenedentota</taxon>
        <taxon>Candidatus Abyssobacteria</taxon>
    </lineage>
</organism>
<dbReference type="PROSITE" id="PS50043">
    <property type="entry name" value="HTH_LUXR_2"/>
    <property type="match status" value="1"/>
</dbReference>
<dbReference type="SMART" id="SM00421">
    <property type="entry name" value="HTH_LUXR"/>
    <property type="match status" value="1"/>
</dbReference>
<dbReference type="Proteomes" id="UP000285961">
    <property type="component" value="Unassembled WGS sequence"/>
</dbReference>
<dbReference type="PANTHER" id="PTHR43214:SF41">
    <property type="entry name" value="NITRATE_NITRITE RESPONSE REGULATOR PROTEIN NARP"/>
    <property type="match status" value="1"/>
</dbReference>
<dbReference type="CDD" id="cd06170">
    <property type="entry name" value="LuxR_C_like"/>
    <property type="match status" value="1"/>
</dbReference>
<gene>
    <name evidence="8" type="ORF">C4532_00875</name>
</gene>
<name>A0A419F962_9BACT</name>
<dbReference type="SUPFAM" id="SSF52172">
    <property type="entry name" value="CheY-like"/>
    <property type="match status" value="1"/>
</dbReference>
<comment type="caution">
    <text evidence="8">The sequence shown here is derived from an EMBL/GenBank/DDBJ whole genome shotgun (WGS) entry which is preliminary data.</text>
</comment>
<dbReference type="SMART" id="SM00448">
    <property type="entry name" value="REC"/>
    <property type="match status" value="1"/>
</dbReference>
<proteinExistence type="predicted"/>
<feature type="modified residue" description="4-aspartylphosphate" evidence="5">
    <location>
        <position position="54"/>
    </location>
</feature>
<evidence type="ECO:0000256" key="3">
    <source>
        <dbReference type="ARBA" id="ARBA00023125"/>
    </source>
</evidence>
<dbReference type="Pfam" id="PF00196">
    <property type="entry name" value="GerE"/>
    <property type="match status" value="1"/>
</dbReference>
<dbReference type="Gene3D" id="3.40.50.2300">
    <property type="match status" value="1"/>
</dbReference>
<dbReference type="SUPFAM" id="SSF46894">
    <property type="entry name" value="C-terminal effector domain of the bipartite response regulators"/>
    <property type="match status" value="1"/>
</dbReference>
<evidence type="ECO:0000256" key="5">
    <source>
        <dbReference type="PROSITE-ProRule" id="PRU00169"/>
    </source>
</evidence>
<evidence type="ECO:0000313" key="8">
    <source>
        <dbReference type="EMBL" id="RJP75129.1"/>
    </source>
</evidence>
<dbReference type="CDD" id="cd17535">
    <property type="entry name" value="REC_NarL-like"/>
    <property type="match status" value="1"/>
</dbReference>
<dbReference type="PANTHER" id="PTHR43214">
    <property type="entry name" value="TWO-COMPONENT RESPONSE REGULATOR"/>
    <property type="match status" value="1"/>
</dbReference>
<dbReference type="InterPro" id="IPR001789">
    <property type="entry name" value="Sig_transdc_resp-reg_receiver"/>
</dbReference>
<keyword evidence="4" id="KW-0804">Transcription</keyword>
<feature type="domain" description="HTH luxR-type" evidence="6">
    <location>
        <begin position="143"/>
        <end position="208"/>
    </location>
</feature>
<evidence type="ECO:0000259" key="7">
    <source>
        <dbReference type="PROSITE" id="PS50110"/>
    </source>
</evidence>
<keyword evidence="2" id="KW-0805">Transcription regulation</keyword>
<dbReference type="InterPro" id="IPR058245">
    <property type="entry name" value="NreC/VraR/RcsB-like_REC"/>
</dbReference>
<accession>A0A419F962</accession>
<reference evidence="8 9" key="1">
    <citation type="journal article" date="2017" name="ISME J.">
        <title>Energy and carbon metabolisms in a deep terrestrial subsurface fluid microbial community.</title>
        <authorList>
            <person name="Momper L."/>
            <person name="Jungbluth S.P."/>
            <person name="Lee M.D."/>
            <person name="Amend J.P."/>
        </authorList>
    </citation>
    <scope>NUCLEOTIDE SEQUENCE [LARGE SCALE GENOMIC DNA]</scope>
    <source>
        <strain evidence="8">SURF_17</strain>
    </source>
</reference>
<dbReference type="InterPro" id="IPR000792">
    <property type="entry name" value="Tscrpt_reg_LuxR_C"/>
</dbReference>
<dbReference type="GO" id="GO:0006355">
    <property type="term" value="P:regulation of DNA-templated transcription"/>
    <property type="evidence" value="ECO:0007669"/>
    <property type="project" value="InterPro"/>
</dbReference>
<protein>
    <submittedName>
        <fullName evidence="8">DNA-binding response regulator</fullName>
    </submittedName>
</protein>
<evidence type="ECO:0000313" key="9">
    <source>
        <dbReference type="Proteomes" id="UP000285961"/>
    </source>
</evidence>
<dbReference type="InterPro" id="IPR011006">
    <property type="entry name" value="CheY-like_superfamily"/>
</dbReference>
<dbReference type="InterPro" id="IPR016032">
    <property type="entry name" value="Sig_transdc_resp-reg_C-effctor"/>
</dbReference>
<dbReference type="AlphaFoldDB" id="A0A419F962"/>
<dbReference type="GO" id="GO:0003677">
    <property type="term" value="F:DNA binding"/>
    <property type="evidence" value="ECO:0007669"/>
    <property type="project" value="UniProtKB-KW"/>
</dbReference>
<sequence length="211" mass="23302">MIKVMLVDDHGIIRDGLQHIIESEQNMKVVAGAEDGIEALELAKKTQPDIIILDVAMPKMDGFDCARALTALLPDAKILALTVHDDIQYAFRMLEAGAHGFVSKRAVSKELLTAIRIVLSGRTYICSRISARLASRMHAKGGSVDKLSTLSTREFQVLRHLGAGHNLKETAEAMGISEKTVSTYRSRILEKLGYRTSAEVLRYALELELTR</sequence>
<feature type="domain" description="Response regulatory" evidence="7">
    <location>
        <begin position="3"/>
        <end position="119"/>
    </location>
</feature>
<evidence type="ECO:0000256" key="2">
    <source>
        <dbReference type="ARBA" id="ARBA00023015"/>
    </source>
</evidence>
<evidence type="ECO:0000256" key="1">
    <source>
        <dbReference type="ARBA" id="ARBA00022553"/>
    </source>
</evidence>